<dbReference type="InterPro" id="IPR042175">
    <property type="entry name" value="Cell/Rod_MreC_2"/>
</dbReference>
<dbReference type="PANTHER" id="PTHR34138:SF1">
    <property type="entry name" value="CELL SHAPE-DETERMINING PROTEIN MREC"/>
    <property type="match status" value="1"/>
</dbReference>
<protein>
    <recommendedName>
        <fullName evidence="2 5">Cell shape-determining protein MreC</fullName>
    </recommendedName>
    <alternativeName>
        <fullName evidence="4 5">Cell shape protein MreC</fullName>
    </alternativeName>
</protein>
<dbReference type="Gene3D" id="2.40.10.340">
    <property type="entry name" value="Rod shape-determining protein MreC, domain 1"/>
    <property type="match status" value="1"/>
</dbReference>
<name>A0ABV3TAE4_9GAMM</name>
<comment type="function">
    <text evidence="5">Involved in formation and maintenance of cell shape.</text>
</comment>
<dbReference type="Proteomes" id="UP001556709">
    <property type="component" value="Unassembled WGS sequence"/>
</dbReference>
<proteinExistence type="inferred from homology"/>
<sequence>MKPLFSQGPSTTARLILLVMLSVLLLTLDHRQGLTDPLRRHLSTLTHPIKMAAELPGNLIDLTGESLRSRRELIAENQRLRDRQKIYEARLQRLDALEVENIRLRRLLDSSYELERPVLIAELMQVDLDPFSHLLQIDKGSAAGVHVGQPVIDSTGVIGQVERVSRLSATVRLISDPSHGLPVQVNRNGLRTVALGTGRINTLSITSLPNNADIRAGDLLVTSGLGGRFPAGYPVGEVRQVVTDPGEPFSRIEVDPLGALGRVQEVLLILERPGRGPDNPAEATPGADDE</sequence>
<comment type="similarity">
    <text evidence="1 5">Belongs to the MreC family.</text>
</comment>
<evidence type="ECO:0000256" key="3">
    <source>
        <dbReference type="ARBA" id="ARBA00022960"/>
    </source>
</evidence>
<evidence type="ECO:0000256" key="5">
    <source>
        <dbReference type="PIRNR" id="PIRNR038471"/>
    </source>
</evidence>
<evidence type="ECO:0000313" key="8">
    <source>
        <dbReference type="EMBL" id="MEX0468596.1"/>
    </source>
</evidence>
<evidence type="ECO:0000256" key="4">
    <source>
        <dbReference type="ARBA" id="ARBA00032089"/>
    </source>
</evidence>
<evidence type="ECO:0000259" key="7">
    <source>
        <dbReference type="Pfam" id="PF04085"/>
    </source>
</evidence>
<dbReference type="InterPro" id="IPR055342">
    <property type="entry name" value="MreC_beta-barrel_core"/>
</dbReference>
<comment type="caution">
    <text evidence="8">The sequence shown here is derived from an EMBL/GenBank/DDBJ whole genome shotgun (WGS) entry which is preliminary data.</text>
</comment>
<dbReference type="PIRSF" id="PIRSF038471">
    <property type="entry name" value="MreC"/>
    <property type="match status" value="1"/>
</dbReference>
<gene>
    <name evidence="8" type="primary">mreC</name>
    <name evidence="8" type="ORF">V6X73_02445</name>
</gene>
<feature type="domain" description="Rod shape-determining protein MreC beta-barrel core" evidence="7">
    <location>
        <begin position="125"/>
        <end position="269"/>
    </location>
</feature>
<dbReference type="Pfam" id="PF04085">
    <property type="entry name" value="MreC"/>
    <property type="match status" value="1"/>
</dbReference>
<keyword evidence="9" id="KW-1185">Reference proteome</keyword>
<dbReference type="Gene3D" id="2.40.10.350">
    <property type="entry name" value="Rod shape-determining protein MreC, domain 2"/>
    <property type="match status" value="1"/>
</dbReference>
<evidence type="ECO:0000256" key="6">
    <source>
        <dbReference type="SAM" id="Coils"/>
    </source>
</evidence>
<dbReference type="EMBL" id="JBAKFM010000001">
    <property type="protein sequence ID" value="MEX0468596.1"/>
    <property type="molecule type" value="Genomic_DNA"/>
</dbReference>
<dbReference type="InterPro" id="IPR042177">
    <property type="entry name" value="Cell/Rod_1"/>
</dbReference>
<reference evidence="8 9" key="1">
    <citation type="submission" date="2024-02" db="EMBL/GenBank/DDBJ databases">
        <title>New especies of Spiribacter isolated from saline water.</title>
        <authorList>
            <person name="Leon M.J."/>
            <person name="De La Haba R."/>
            <person name="Sanchez-Porro C."/>
            <person name="Ventosa A."/>
        </authorList>
    </citation>
    <scope>NUCLEOTIDE SEQUENCE [LARGE SCALE GENOMIC DNA]</scope>
    <source>
        <strain evidence="9">ag22IC6-390</strain>
    </source>
</reference>
<organism evidence="8 9">
    <name type="scientific">Spiribacter pallidus</name>
    <dbReference type="NCBI Taxonomy" id="1987936"/>
    <lineage>
        <taxon>Bacteria</taxon>
        <taxon>Pseudomonadati</taxon>
        <taxon>Pseudomonadota</taxon>
        <taxon>Gammaproteobacteria</taxon>
        <taxon>Chromatiales</taxon>
        <taxon>Ectothiorhodospiraceae</taxon>
        <taxon>Spiribacter</taxon>
    </lineage>
</organism>
<keyword evidence="6" id="KW-0175">Coiled coil</keyword>
<accession>A0ABV3TAE4</accession>
<evidence type="ECO:0000313" key="9">
    <source>
        <dbReference type="Proteomes" id="UP001556709"/>
    </source>
</evidence>
<dbReference type="NCBIfam" id="TIGR00219">
    <property type="entry name" value="mreC"/>
    <property type="match status" value="1"/>
</dbReference>
<keyword evidence="3 5" id="KW-0133">Cell shape</keyword>
<dbReference type="PANTHER" id="PTHR34138">
    <property type="entry name" value="CELL SHAPE-DETERMINING PROTEIN MREC"/>
    <property type="match status" value="1"/>
</dbReference>
<dbReference type="InterPro" id="IPR007221">
    <property type="entry name" value="MreC"/>
</dbReference>
<evidence type="ECO:0000256" key="2">
    <source>
        <dbReference type="ARBA" id="ARBA00013855"/>
    </source>
</evidence>
<feature type="coiled-coil region" evidence="6">
    <location>
        <begin position="70"/>
        <end position="97"/>
    </location>
</feature>
<dbReference type="RefSeq" id="WP_367958378.1">
    <property type="nucleotide sequence ID" value="NZ_JBAKFH010000003.1"/>
</dbReference>
<evidence type="ECO:0000256" key="1">
    <source>
        <dbReference type="ARBA" id="ARBA00009369"/>
    </source>
</evidence>